<dbReference type="InterPro" id="IPR036514">
    <property type="entry name" value="SGNH_hydro_sf"/>
</dbReference>
<comment type="caution">
    <text evidence="2">The sequence shown here is derived from an EMBL/GenBank/DDBJ whole genome shotgun (WGS) entry which is preliminary data.</text>
</comment>
<protein>
    <submittedName>
        <fullName evidence="2">SGNH/GDSL hydrolase family protein</fullName>
    </submittedName>
</protein>
<name>A0ABS8PQV7_9BACT</name>
<keyword evidence="2" id="KW-0378">Hydrolase</keyword>
<organism evidence="2 3">
    <name type="scientific">Niabella pedocola</name>
    <dbReference type="NCBI Taxonomy" id="1752077"/>
    <lineage>
        <taxon>Bacteria</taxon>
        <taxon>Pseudomonadati</taxon>
        <taxon>Bacteroidota</taxon>
        <taxon>Chitinophagia</taxon>
        <taxon>Chitinophagales</taxon>
        <taxon>Chitinophagaceae</taxon>
        <taxon>Niabella</taxon>
    </lineage>
</organism>
<dbReference type="EMBL" id="JAJNEC010000005">
    <property type="protein sequence ID" value="MCD2422672.1"/>
    <property type="molecule type" value="Genomic_DNA"/>
</dbReference>
<reference evidence="2 3" key="1">
    <citation type="submission" date="2021-11" db="EMBL/GenBank/DDBJ databases">
        <title>Genomic of Niabella pedocola.</title>
        <authorList>
            <person name="Wu T."/>
        </authorList>
    </citation>
    <scope>NUCLEOTIDE SEQUENCE [LARGE SCALE GENOMIC DNA]</scope>
    <source>
        <strain evidence="2 3">JCM 31011</strain>
    </source>
</reference>
<keyword evidence="3" id="KW-1185">Reference proteome</keyword>
<dbReference type="RefSeq" id="WP_231003891.1">
    <property type="nucleotide sequence ID" value="NZ_JAJNEC010000005.1"/>
</dbReference>
<evidence type="ECO:0000313" key="3">
    <source>
        <dbReference type="Proteomes" id="UP001199816"/>
    </source>
</evidence>
<dbReference type="PANTHER" id="PTHR30383:SF5">
    <property type="entry name" value="SGNH HYDROLASE-TYPE ESTERASE DOMAIN-CONTAINING PROTEIN"/>
    <property type="match status" value="1"/>
</dbReference>
<dbReference type="InterPro" id="IPR013830">
    <property type="entry name" value="SGNH_hydro"/>
</dbReference>
<evidence type="ECO:0000313" key="2">
    <source>
        <dbReference type="EMBL" id="MCD2422672.1"/>
    </source>
</evidence>
<dbReference type="SUPFAM" id="SSF52266">
    <property type="entry name" value="SGNH hydrolase"/>
    <property type="match status" value="1"/>
</dbReference>
<dbReference type="Gene3D" id="3.40.50.1110">
    <property type="entry name" value="SGNH hydrolase"/>
    <property type="match status" value="1"/>
</dbReference>
<accession>A0ABS8PQV7</accession>
<dbReference type="InterPro" id="IPR051532">
    <property type="entry name" value="Ester_Hydrolysis_Enzymes"/>
</dbReference>
<dbReference type="GO" id="GO:0016787">
    <property type="term" value="F:hydrolase activity"/>
    <property type="evidence" value="ECO:0007669"/>
    <property type="project" value="UniProtKB-KW"/>
</dbReference>
<dbReference type="PANTHER" id="PTHR30383">
    <property type="entry name" value="THIOESTERASE 1/PROTEASE 1/LYSOPHOSPHOLIPASE L1"/>
    <property type="match status" value="1"/>
</dbReference>
<dbReference type="Proteomes" id="UP001199816">
    <property type="component" value="Unassembled WGS sequence"/>
</dbReference>
<dbReference type="Pfam" id="PF13472">
    <property type="entry name" value="Lipase_GDSL_2"/>
    <property type="match status" value="1"/>
</dbReference>
<proteinExistence type="predicted"/>
<feature type="domain" description="SGNH hydrolase-type esterase" evidence="1">
    <location>
        <begin position="49"/>
        <end position="223"/>
    </location>
</feature>
<evidence type="ECO:0000259" key="1">
    <source>
        <dbReference type="Pfam" id="PF13472"/>
    </source>
</evidence>
<gene>
    <name evidence="2" type="ORF">LQ567_07865</name>
</gene>
<sequence>MRYLAFFIACVFTIQYGYGQADTTTYLNNIKAELRKEWPKNRTINLVFHGHSVPSGYFKTPFVNTFDAYPYQVLKQLKERYPNAVINVIITAIGGEHSESGAKRFSTDVLPHRPDVLFIDYALNDRMMGTERSRIAWEKMIRMAQEQHIPIILLTPTPHQQFPMTGAAAAYAPFAAGIRNLAKKYNIGLADSYGAFEQKLKEGHTVAEYMSQVNHPNKEGHAVVAHEIMKWF</sequence>